<accession>A0A7W4YT95</accession>
<proteinExistence type="predicted"/>
<evidence type="ECO:0000313" key="1">
    <source>
        <dbReference type="EMBL" id="MBB3010665.1"/>
    </source>
</evidence>
<dbReference type="AlphaFoldDB" id="A0A7W4YT95"/>
<keyword evidence="2" id="KW-1185">Reference proteome</keyword>
<dbReference type="Proteomes" id="UP000578036">
    <property type="component" value="Unassembled WGS sequence"/>
</dbReference>
<dbReference type="RefSeq" id="WP_183300704.1">
    <property type="nucleotide sequence ID" value="NZ_JACHWF010000009.1"/>
</dbReference>
<comment type="caution">
    <text evidence="1">The sequence shown here is derived from an EMBL/GenBank/DDBJ whole genome shotgun (WGS) entry which is preliminary data.</text>
</comment>
<protein>
    <submittedName>
        <fullName evidence="1">Uncharacterized protein</fullName>
    </submittedName>
</protein>
<name>A0A7W4YT95_9BURK</name>
<dbReference type="EMBL" id="JACHWF010000009">
    <property type="protein sequence ID" value="MBB3010665.1"/>
    <property type="molecule type" value="Genomic_DNA"/>
</dbReference>
<reference evidence="1 2" key="1">
    <citation type="submission" date="2020-08" db="EMBL/GenBank/DDBJ databases">
        <title>Genomic Encyclopedia of Type Strains, Phase IV (KMG-V): Genome sequencing to study the core and pangenomes of soil and plant-associated prokaryotes.</title>
        <authorList>
            <person name="Whitman W."/>
        </authorList>
    </citation>
    <scope>NUCLEOTIDE SEQUENCE [LARGE SCALE GENOMIC DNA]</scope>
    <source>
        <strain evidence="1 2">SLV-2362</strain>
    </source>
</reference>
<evidence type="ECO:0000313" key="2">
    <source>
        <dbReference type="Proteomes" id="UP000578036"/>
    </source>
</evidence>
<organism evidence="1 2">
    <name type="scientific">Cupriavidus alkaliphilus</name>
    <dbReference type="NCBI Taxonomy" id="942866"/>
    <lineage>
        <taxon>Bacteria</taxon>
        <taxon>Pseudomonadati</taxon>
        <taxon>Pseudomonadota</taxon>
        <taxon>Betaproteobacteria</taxon>
        <taxon>Burkholderiales</taxon>
        <taxon>Burkholderiaceae</taxon>
        <taxon>Cupriavidus</taxon>
    </lineage>
</organism>
<gene>
    <name evidence="1" type="ORF">FHX61_005346</name>
</gene>
<sequence length="111" mass="11820">MNCKPGDLAITTTRGRSIDVATPGILGRVVEVVRAASSHEVFVSTAGARFQFTGTSPAWVVKSRDLLPWKSGAGPNAGQVHFFHERPVQDAVLLPLGGVPVHDEQHDEVPA</sequence>